<protein>
    <submittedName>
        <fullName evidence="1">Uncharacterized protein</fullName>
    </submittedName>
</protein>
<dbReference type="AlphaFoldDB" id="A0A8T5UUF2"/>
<name>A0A8T5UUF2_9BRAD</name>
<accession>A0A8T5UUF2</accession>
<reference evidence="1" key="2">
    <citation type="submission" date="2022-04" db="EMBL/GenBank/DDBJ databases">
        <authorList>
            <person name="Bromfield E.S.P."/>
            <person name="Cloutier S."/>
        </authorList>
    </citation>
    <scope>NUCLEOTIDE SEQUENCE</scope>
    <source>
        <strain evidence="1">1S5</strain>
    </source>
</reference>
<dbReference type="Gene3D" id="1.10.10.1920">
    <property type="match status" value="1"/>
</dbReference>
<dbReference type="EMBL" id="CP096255">
    <property type="protein sequence ID" value="UPT88182.1"/>
    <property type="molecule type" value="Genomic_DNA"/>
</dbReference>
<sequence length="93" mass="10131">MPADLHPDDLTHVVRNALETTRATMVCPFHDDVIIRVGDDAAEGHAFERAKRIPKSDGSTWGGQALRDEIRRQLGAATDGRCPKCDAAPDPRA</sequence>
<gene>
    <name evidence="1" type="ORF">HAP41_0000003270</name>
</gene>
<proteinExistence type="predicted"/>
<reference evidence="1" key="1">
    <citation type="journal article" date="2017" name="Syst. Appl. Microbiol.">
        <title>Soybeans inoculated with root zone soils of Canadian native legumes harbour diverse and novel Bradyrhizobium spp. that possess agricultural potential.</title>
        <authorList>
            <person name="Bromfield E.S.P."/>
            <person name="Cloutier S."/>
            <person name="Tambong J.T."/>
            <person name="Tran Thi T.V."/>
        </authorList>
    </citation>
    <scope>NUCLEOTIDE SEQUENCE</scope>
    <source>
        <strain evidence="1">1S5</strain>
    </source>
</reference>
<organism evidence="1 2">
    <name type="scientific">Bradyrhizobium barranii subsp. apii</name>
    <dbReference type="NCBI Taxonomy" id="2819348"/>
    <lineage>
        <taxon>Bacteria</taxon>
        <taxon>Pseudomonadati</taxon>
        <taxon>Pseudomonadota</taxon>
        <taxon>Alphaproteobacteria</taxon>
        <taxon>Hyphomicrobiales</taxon>
        <taxon>Nitrobacteraceae</taxon>
        <taxon>Bradyrhizobium</taxon>
        <taxon>Bradyrhizobium barranii</taxon>
    </lineage>
</organism>
<dbReference type="InterPro" id="IPR048532">
    <property type="entry name" value="ea8_5-like_sf"/>
</dbReference>
<dbReference type="Proteomes" id="UP000551709">
    <property type="component" value="Chromosome"/>
</dbReference>
<dbReference type="RefSeq" id="WP_166057851.1">
    <property type="nucleotide sequence ID" value="NZ_CP096255.1"/>
</dbReference>
<evidence type="ECO:0000313" key="1">
    <source>
        <dbReference type="EMBL" id="UPT88182.1"/>
    </source>
</evidence>
<evidence type="ECO:0000313" key="2">
    <source>
        <dbReference type="Proteomes" id="UP000551709"/>
    </source>
</evidence>